<sequence length="65" mass="7463">MSTIYTDRFAYEGADIEIEPPDLGHGEYELCISTEKHEVRLELTEEQLLEIVDQVRRQGIEVPAS</sequence>
<protein>
    <submittedName>
        <fullName evidence="1">Uncharacterized protein</fullName>
    </submittedName>
</protein>
<proteinExistence type="predicted"/>
<dbReference type="EMBL" id="JAHXDE010000004">
    <property type="protein sequence ID" value="MCT8506160.1"/>
    <property type="molecule type" value="Genomic_DNA"/>
</dbReference>
<dbReference type="AlphaFoldDB" id="A0A9X3B4B5"/>
<organism evidence="1 2">
    <name type="scientific">Chromohalobacter moromii</name>
    <dbReference type="NCBI Taxonomy" id="2860329"/>
    <lineage>
        <taxon>Bacteria</taxon>
        <taxon>Pseudomonadati</taxon>
        <taxon>Pseudomonadota</taxon>
        <taxon>Gammaproteobacteria</taxon>
        <taxon>Oceanospirillales</taxon>
        <taxon>Halomonadaceae</taxon>
        <taxon>Chromohalobacter</taxon>
    </lineage>
</organism>
<accession>A0A9X3B4B5</accession>
<dbReference type="Proteomes" id="UP001145353">
    <property type="component" value="Unassembled WGS sequence"/>
</dbReference>
<reference evidence="1" key="1">
    <citation type="submission" date="2021-07" db="EMBL/GenBank/DDBJ databases">
        <authorList>
            <person name="Luelf R.H."/>
        </authorList>
    </citation>
    <scope>NUCLEOTIDE SEQUENCE</scope>
    <source>
        <strain evidence="1">TMW 2.2304</strain>
    </source>
</reference>
<gene>
    <name evidence="1" type="ORF">KZO87_12325</name>
</gene>
<dbReference type="RefSeq" id="WP_261536053.1">
    <property type="nucleotide sequence ID" value="NZ_JAHXDE010000004.1"/>
</dbReference>
<comment type="caution">
    <text evidence="1">The sequence shown here is derived from an EMBL/GenBank/DDBJ whole genome shotgun (WGS) entry which is preliminary data.</text>
</comment>
<name>A0A9X3B4B5_9GAMM</name>
<keyword evidence="2" id="KW-1185">Reference proteome</keyword>
<evidence type="ECO:0000313" key="1">
    <source>
        <dbReference type="EMBL" id="MCT8506160.1"/>
    </source>
</evidence>
<evidence type="ECO:0000313" key="2">
    <source>
        <dbReference type="Proteomes" id="UP001145353"/>
    </source>
</evidence>
<reference evidence="1" key="2">
    <citation type="journal article" date="2022" name="Syst. Appl. Microbiol.">
        <title>Chromohalobacter moromii sp. nov., a moderately halophilic bacterium isolated from lupine-based moromi fermentation.</title>
        <authorList>
            <person name="Lulf R.H."/>
            <person name="Hilgarth M."/>
            <person name="Ehrmann M.A."/>
        </authorList>
    </citation>
    <scope>NUCLEOTIDE SEQUENCE</scope>
    <source>
        <strain evidence="1">TMW 2.2304</strain>
    </source>
</reference>